<dbReference type="InterPro" id="IPR007844">
    <property type="entry name" value="AsmA"/>
</dbReference>
<dbReference type="PANTHER" id="PTHR30441:SF4">
    <property type="entry name" value="PROTEIN ASMA"/>
    <property type="match status" value="1"/>
</dbReference>
<evidence type="ECO:0000313" key="3">
    <source>
        <dbReference type="EMBL" id="GEO39585.1"/>
    </source>
</evidence>
<organism evidence="3 4">
    <name type="scientific">Skermanella aerolata</name>
    <dbReference type="NCBI Taxonomy" id="393310"/>
    <lineage>
        <taxon>Bacteria</taxon>
        <taxon>Pseudomonadati</taxon>
        <taxon>Pseudomonadota</taxon>
        <taxon>Alphaproteobacteria</taxon>
        <taxon>Rhodospirillales</taxon>
        <taxon>Azospirillaceae</taxon>
        <taxon>Skermanella</taxon>
    </lineage>
</organism>
<dbReference type="InterPro" id="IPR052894">
    <property type="entry name" value="AsmA-related"/>
</dbReference>
<gene>
    <name evidence="3" type="ORF">SAE02_37330</name>
</gene>
<dbReference type="Pfam" id="PF05170">
    <property type="entry name" value="AsmA"/>
    <property type="match status" value="2"/>
</dbReference>
<reference evidence="3 4" key="1">
    <citation type="submission" date="2019-07" db="EMBL/GenBank/DDBJ databases">
        <title>Whole genome shotgun sequence of Skermanella aerolata NBRC 106429.</title>
        <authorList>
            <person name="Hosoyama A."/>
            <person name="Uohara A."/>
            <person name="Ohji S."/>
            <person name="Ichikawa N."/>
        </authorList>
    </citation>
    <scope>NUCLEOTIDE SEQUENCE [LARGE SCALE GENOMIC DNA]</scope>
    <source>
        <strain evidence="3 4">NBRC 106429</strain>
    </source>
</reference>
<dbReference type="GO" id="GO:0090313">
    <property type="term" value="P:regulation of protein targeting to membrane"/>
    <property type="evidence" value="ECO:0007669"/>
    <property type="project" value="TreeGrafter"/>
</dbReference>
<dbReference type="GO" id="GO:0005886">
    <property type="term" value="C:plasma membrane"/>
    <property type="evidence" value="ECO:0007669"/>
    <property type="project" value="TreeGrafter"/>
</dbReference>
<accession>A0A512DT05</accession>
<dbReference type="EMBL" id="BJYZ01000017">
    <property type="protein sequence ID" value="GEO39585.1"/>
    <property type="molecule type" value="Genomic_DNA"/>
</dbReference>
<name>A0A512DT05_9PROT</name>
<keyword evidence="4" id="KW-1185">Reference proteome</keyword>
<dbReference type="PANTHER" id="PTHR30441">
    <property type="entry name" value="DUF748 DOMAIN-CONTAINING PROTEIN"/>
    <property type="match status" value="1"/>
</dbReference>
<dbReference type="OrthoDB" id="9816380at2"/>
<dbReference type="Proteomes" id="UP000321523">
    <property type="component" value="Unassembled WGS sequence"/>
</dbReference>
<evidence type="ECO:0000256" key="1">
    <source>
        <dbReference type="SAM" id="MobiDB-lite"/>
    </source>
</evidence>
<protein>
    <submittedName>
        <fullName evidence="3">Cell envelope biogenesis protein AsmA</fullName>
    </submittedName>
</protein>
<feature type="domain" description="AsmA" evidence="2">
    <location>
        <begin position="794"/>
        <end position="990"/>
    </location>
</feature>
<evidence type="ECO:0000313" key="4">
    <source>
        <dbReference type="Proteomes" id="UP000321523"/>
    </source>
</evidence>
<dbReference type="RefSeq" id="WP_052830932.1">
    <property type="nucleotide sequence ID" value="NZ_BJYZ01000017.1"/>
</dbReference>
<comment type="caution">
    <text evidence="3">The sequence shown here is derived from an EMBL/GenBank/DDBJ whole genome shotgun (WGS) entry which is preliminary data.</text>
</comment>
<proteinExistence type="predicted"/>
<feature type="region of interest" description="Disordered" evidence="1">
    <location>
        <begin position="1055"/>
        <end position="1088"/>
    </location>
</feature>
<dbReference type="AlphaFoldDB" id="A0A512DT05"/>
<evidence type="ECO:0000259" key="2">
    <source>
        <dbReference type="Pfam" id="PF05170"/>
    </source>
</evidence>
<sequence length="1088" mass="114324">MKKLLIGILAVLLLVVGAIFVIPSLIDWNTYKAEIADRIGAATGRAVTLDGNIDLALLPRPTLSVAGARLANLPGASEPDMVRLRKLDVRVALMPLLRGRIQVQSVALIEPVIALEVLSDGRRNWDFAPTANAALPANRLAEAVQLDQLTIQNGTVIYGDSTTGIRERVESVDAQVVAGSLVGPFQIQGAVLARGVPLAVELTAGRMGEGGALPVRVSLRQPEAANSGTLRFAGIVITGTEFKLQGDLRAEGPDLRPAVTAILKAANDPSSSELPAVLRQSYNFRTAVNASMRAVELNGIEIQVGDTRGTGNFKYNPTSAGKTGAEHARPQGDSQGELTLSFNRFDLDGWLALAGGQAPAFRLPSVLQAKLTLGIDALSYRGNIVRQARLEAALDKGVMTLRRLSALLPGGGDVALTGTVASERGLPVLDVGMDANADNLRALLEWLGYAVDRVPADRLRKFSMTAQVTGRPDNIQFGGIDLRVDTSRVTGGVAYVDRGRPGFGARLEIDRLNLDAYAPDLTGFSDNGEPHVRPDGVPKPDLAGWLGGFDANLNADIATLTVAGVPVQQAKLDGTLTNGRLALRQFRTTDLAGIAGSIQGSLGKLQPLDDVELTVDLKAASLVQFQRTFPSLAGHRFGIPADRLGEATLQGRIAGDPERLAVDLTAGVAGGTVQAGGTLSDLGAIPGYDLKVRTIHPDAAKFAQVFAPDWRPAGKLGGVDLYGEISGSPSALSIAALQGMAGPVSIQGDATVDLEKERPVFDSRIQTGEIVIDHFLQTSSRATMVPSLIQPALAAEGLLWSDSPFRLDWMRGIDGRLALTSRAIAYGDHRLTDTAARARLENGELTVEQLDGGMVGGQVGFSGKLSVPADRVPALAAKLSMIGSDLELLRAKPASVDLPEGILDLDLDLTAQGASQAEMIGSLGGAGTVKVRDGAVAGFDLDRIASRLDSADTQKELNDLLTKSIAGGQTRIDRLTGSLRIEKGIFRTDDLTASAPSADITAAGSADLVNWVLDLALGIRLSAVADLPAFDLNLTGPLDRPQRALDAAAFTGKLEQRSSFDPGRRRAAEAAPLPPDSVIVPVQPAPAR</sequence>
<feature type="domain" description="AsmA" evidence="2">
    <location>
        <begin position="1"/>
        <end position="176"/>
    </location>
</feature>
<feature type="compositionally biased region" description="Basic and acidic residues" evidence="1">
    <location>
        <begin position="1055"/>
        <end position="1068"/>
    </location>
</feature>